<protein>
    <submittedName>
        <fullName evidence="1">Uncharacterized protein</fullName>
    </submittedName>
</protein>
<evidence type="ECO:0000313" key="1">
    <source>
        <dbReference type="EMBL" id="HFM96997.1"/>
    </source>
</evidence>
<sequence length="130" mass="14394">MLKLTYTDVGLHLERVPTPLEATVALRVILAMRTGSSLYAEPGRASFLLPADLPELNHLKAALSLEPSQTIEIDRVDQDYVEISLSGYWLANNVDAHEGMFVTVLSTRAEYFVAQLWEATQMRVSSTLSG</sequence>
<dbReference type="EMBL" id="DSRU01000049">
    <property type="protein sequence ID" value="HFM96997.1"/>
    <property type="molecule type" value="Genomic_DNA"/>
</dbReference>
<dbReference type="InterPro" id="IPR054664">
    <property type="entry name" value="Alr0857-like"/>
</dbReference>
<gene>
    <name evidence="1" type="ORF">ENR64_04370</name>
</gene>
<name>A0A7C3PLK8_9CYAN</name>
<organism evidence="1">
    <name type="scientific">Oscillatoriales cyanobacterium SpSt-418</name>
    <dbReference type="NCBI Taxonomy" id="2282169"/>
    <lineage>
        <taxon>Bacteria</taxon>
        <taxon>Bacillati</taxon>
        <taxon>Cyanobacteriota</taxon>
        <taxon>Cyanophyceae</taxon>
        <taxon>Oscillatoriophycideae</taxon>
        <taxon>Oscillatoriales</taxon>
    </lineage>
</organism>
<comment type="caution">
    <text evidence="1">The sequence shown here is derived from an EMBL/GenBank/DDBJ whole genome shotgun (WGS) entry which is preliminary data.</text>
</comment>
<accession>A0A7C3PLK8</accession>
<reference evidence="1" key="1">
    <citation type="journal article" date="2020" name="mSystems">
        <title>Genome- and Community-Level Interaction Insights into Carbon Utilization and Element Cycling Functions of Hydrothermarchaeota in Hydrothermal Sediment.</title>
        <authorList>
            <person name="Zhou Z."/>
            <person name="Liu Y."/>
            <person name="Xu W."/>
            <person name="Pan J."/>
            <person name="Luo Z.H."/>
            <person name="Li M."/>
        </authorList>
    </citation>
    <scope>NUCLEOTIDE SEQUENCE [LARGE SCALE GENOMIC DNA]</scope>
    <source>
        <strain evidence="1">SpSt-418</strain>
    </source>
</reference>
<proteinExistence type="predicted"/>
<dbReference type="AlphaFoldDB" id="A0A7C3PLK8"/>
<dbReference type="NCBIfam" id="NF045647">
    <property type="entry name" value="alr0857_fam"/>
    <property type="match status" value="1"/>
</dbReference>